<dbReference type="Proteomes" id="UP001241603">
    <property type="component" value="Unassembled WGS sequence"/>
</dbReference>
<evidence type="ECO:0000313" key="1">
    <source>
        <dbReference type="EMBL" id="MDQ0437967.1"/>
    </source>
</evidence>
<sequence length="156" mass="15156">MVLPAYVRKGKASAAVGDFASLAVTGGATVGGMATVTGLLTATANLAIGGFEVQSAADALTAYAGGGQTNALQLAKGVNRISTVATAADSVKLPASVAGMVVFVINGAASNSMQVFGAGTDTINDVATATGVAQAAGKSAVYICPVAGKWYRVLSA</sequence>
<keyword evidence="2" id="KW-1185">Reference proteome</keyword>
<name>A0ABU0H7G3_9HYPH</name>
<proteinExistence type="predicted"/>
<comment type="caution">
    <text evidence="1">The sequence shown here is derived from an EMBL/GenBank/DDBJ whole genome shotgun (WGS) entry which is preliminary data.</text>
</comment>
<dbReference type="RefSeq" id="WP_266348892.1">
    <property type="nucleotide sequence ID" value="NZ_JAPKNG010000003.1"/>
</dbReference>
<gene>
    <name evidence="1" type="ORF">QO014_002359</name>
</gene>
<accession>A0ABU0H7G3</accession>
<organism evidence="1 2">
    <name type="scientific">Kaistia dalseonensis</name>
    <dbReference type="NCBI Taxonomy" id="410840"/>
    <lineage>
        <taxon>Bacteria</taxon>
        <taxon>Pseudomonadati</taxon>
        <taxon>Pseudomonadota</taxon>
        <taxon>Alphaproteobacteria</taxon>
        <taxon>Hyphomicrobiales</taxon>
        <taxon>Kaistiaceae</taxon>
        <taxon>Kaistia</taxon>
    </lineage>
</organism>
<dbReference type="EMBL" id="JAUSVO010000003">
    <property type="protein sequence ID" value="MDQ0437967.1"/>
    <property type="molecule type" value="Genomic_DNA"/>
</dbReference>
<protein>
    <submittedName>
        <fullName evidence="1">Uncharacterized protein</fullName>
    </submittedName>
</protein>
<evidence type="ECO:0000313" key="2">
    <source>
        <dbReference type="Proteomes" id="UP001241603"/>
    </source>
</evidence>
<reference evidence="1 2" key="1">
    <citation type="submission" date="2023-07" db="EMBL/GenBank/DDBJ databases">
        <title>Genomic Encyclopedia of Type Strains, Phase IV (KMG-IV): sequencing the most valuable type-strain genomes for metagenomic binning, comparative biology and taxonomic classification.</title>
        <authorList>
            <person name="Goeker M."/>
        </authorList>
    </citation>
    <scope>NUCLEOTIDE SEQUENCE [LARGE SCALE GENOMIC DNA]</scope>
    <source>
        <strain evidence="1 2">B6-8</strain>
    </source>
</reference>